<dbReference type="Gene3D" id="3.40.50.2300">
    <property type="match status" value="1"/>
</dbReference>
<dbReference type="GO" id="GO:0003677">
    <property type="term" value="F:DNA binding"/>
    <property type="evidence" value="ECO:0007669"/>
    <property type="project" value="InterPro"/>
</dbReference>
<dbReference type="InterPro" id="IPR011006">
    <property type="entry name" value="CheY-like_superfamily"/>
</dbReference>
<dbReference type="Pfam" id="PF00072">
    <property type="entry name" value="Response_reg"/>
    <property type="match status" value="1"/>
</dbReference>
<dbReference type="KEGG" id="ttu:TERTU_4088"/>
<dbReference type="InterPro" id="IPR001789">
    <property type="entry name" value="Sig_transdc_resp-reg_receiver"/>
</dbReference>
<name>C5BUE3_TERTT</name>
<dbReference type="HOGENOM" id="CLU_000445_14_1_6"/>
<dbReference type="SUPFAM" id="SSF52172">
    <property type="entry name" value="CheY-like"/>
    <property type="match status" value="1"/>
</dbReference>
<dbReference type="PANTHER" id="PTHR37299:SF1">
    <property type="entry name" value="STAGE 0 SPORULATION PROTEIN A HOMOLOG"/>
    <property type="match status" value="1"/>
</dbReference>
<dbReference type="SMART" id="SM00850">
    <property type="entry name" value="LytTR"/>
    <property type="match status" value="1"/>
</dbReference>
<feature type="domain" description="Response regulatory" evidence="3">
    <location>
        <begin position="6"/>
        <end position="119"/>
    </location>
</feature>
<evidence type="ECO:0000259" key="4">
    <source>
        <dbReference type="PROSITE" id="PS50930"/>
    </source>
</evidence>
<dbReference type="SMART" id="SM00448">
    <property type="entry name" value="REC"/>
    <property type="match status" value="1"/>
</dbReference>
<evidence type="ECO:0000313" key="6">
    <source>
        <dbReference type="Proteomes" id="UP000009080"/>
    </source>
</evidence>
<dbReference type="InterPro" id="IPR046947">
    <property type="entry name" value="LytR-like"/>
</dbReference>
<gene>
    <name evidence="5" type="ordered locus">TERTU_4088</name>
</gene>
<organism evidence="5 6">
    <name type="scientific">Teredinibacter turnerae (strain ATCC 39867 / T7901)</name>
    <dbReference type="NCBI Taxonomy" id="377629"/>
    <lineage>
        <taxon>Bacteria</taxon>
        <taxon>Pseudomonadati</taxon>
        <taxon>Pseudomonadota</taxon>
        <taxon>Gammaproteobacteria</taxon>
        <taxon>Cellvibrionales</taxon>
        <taxon>Cellvibrionaceae</taxon>
        <taxon>Teredinibacter</taxon>
    </lineage>
</organism>
<sequence length="256" mass="29079">MQQAISAVIVEDEPLALDLTVSMLTEMDNVKIVGTARNGQRGLELIQQLEPDVVFLDIEMPILNGIELVKKLQADVVPLIVFTTAFNQYAVEAFNLHAVDYLLKPFSEDRIRHAVARVFQRLTIVDDSYKGNLLKALGVLKEAEPENTWETARLAIRENDGVLLVPQHEIDWIDAAGDYICVHSKGETHIMRCTMKQLEKILNGNHFRRIHRSTIVNIDQIKQIIPLTKGESRLLLHCGEELKVSRNYRKEISHLA</sequence>
<dbReference type="eggNOG" id="COG3279">
    <property type="taxonomic scope" value="Bacteria"/>
</dbReference>
<dbReference type="EMBL" id="CP001614">
    <property type="protein sequence ID" value="ACR12182.1"/>
    <property type="molecule type" value="Genomic_DNA"/>
</dbReference>
<reference evidence="5 6" key="1">
    <citation type="journal article" date="2009" name="PLoS ONE">
        <title>The complete genome of Teredinibacter turnerae T7901: an intracellular endosymbiont of marine wood-boring bivalves (shipworms).</title>
        <authorList>
            <person name="Yang J.C."/>
            <person name="Madupu R."/>
            <person name="Durkin A.S."/>
            <person name="Ekborg N.A."/>
            <person name="Pedamallu C.S."/>
            <person name="Hostetler J.B."/>
            <person name="Radune D."/>
            <person name="Toms B.S."/>
            <person name="Henrissat B."/>
            <person name="Coutinho P.M."/>
            <person name="Schwarz S."/>
            <person name="Field L."/>
            <person name="Trindade-Silva A.E."/>
            <person name="Soares C.A.G."/>
            <person name="Elshahawi S."/>
            <person name="Hanora A."/>
            <person name="Schmidt E.W."/>
            <person name="Haygood M.G."/>
            <person name="Posfai J."/>
            <person name="Benner J."/>
            <person name="Madinger C."/>
            <person name="Nove J."/>
            <person name="Anton B."/>
            <person name="Chaudhary K."/>
            <person name="Foster J."/>
            <person name="Holman A."/>
            <person name="Kumar S."/>
            <person name="Lessard P.A."/>
            <person name="Luyten Y.A."/>
            <person name="Slatko B."/>
            <person name="Wood N."/>
            <person name="Wu B."/>
            <person name="Teplitski M."/>
            <person name="Mougous J.D."/>
            <person name="Ward N."/>
            <person name="Eisen J.A."/>
            <person name="Badger J.H."/>
            <person name="Distel D.L."/>
        </authorList>
    </citation>
    <scope>NUCLEOTIDE SEQUENCE [LARGE SCALE GENOMIC DNA]</scope>
    <source>
        <strain evidence="6">ATCC 39867 / T7901</strain>
    </source>
</reference>
<dbReference type="Gene3D" id="2.40.50.1020">
    <property type="entry name" value="LytTr DNA-binding domain"/>
    <property type="match status" value="1"/>
</dbReference>
<dbReference type="RefSeq" id="WP_015818294.1">
    <property type="nucleotide sequence ID" value="NC_012997.1"/>
</dbReference>
<accession>C5BUE3</accession>
<keyword evidence="1" id="KW-0902">Two-component regulatory system</keyword>
<dbReference type="PROSITE" id="PS50930">
    <property type="entry name" value="HTH_LYTTR"/>
    <property type="match status" value="1"/>
</dbReference>
<dbReference type="OrthoDB" id="236568at2"/>
<dbReference type="Proteomes" id="UP000009080">
    <property type="component" value="Chromosome"/>
</dbReference>
<dbReference type="PANTHER" id="PTHR37299">
    <property type="entry name" value="TRANSCRIPTIONAL REGULATOR-RELATED"/>
    <property type="match status" value="1"/>
</dbReference>
<proteinExistence type="predicted"/>
<dbReference type="InterPro" id="IPR007492">
    <property type="entry name" value="LytTR_DNA-bd_dom"/>
</dbReference>
<evidence type="ECO:0000256" key="2">
    <source>
        <dbReference type="PROSITE-ProRule" id="PRU00169"/>
    </source>
</evidence>
<evidence type="ECO:0000256" key="1">
    <source>
        <dbReference type="ARBA" id="ARBA00023012"/>
    </source>
</evidence>
<keyword evidence="2" id="KW-0597">Phosphoprotein</keyword>
<feature type="domain" description="HTH LytTR-type" evidence="4">
    <location>
        <begin position="154"/>
        <end position="256"/>
    </location>
</feature>
<evidence type="ECO:0000313" key="5">
    <source>
        <dbReference type="EMBL" id="ACR12182.1"/>
    </source>
</evidence>
<protein>
    <submittedName>
        <fullName evidence="5">Response regulator receiver domain protein</fullName>
    </submittedName>
</protein>
<dbReference type="STRING" id="377629.TERTU_4088"/>
<evidence type="ECO:0000259" key="3">
    <source>
        <dbReference type="PROSITE" id="PS50110"/>
    </source>
</evidence>
<dbReference type="AlphaFoldDB" id="C5BUE3"/>
<dbReference type="GO" id="GO:0000156">
    <property type="term" value="F:phosphorelay response regulator activity"/>
    <property type="evidence" value="ECO:0007669"/>
    <property type="project" value="InterPro"/>
</dbReference>
<dbReference type="Pfam" id="PF04397">
    <property type="entry name" value="LytTR"/>
    <property type="match status" value="1"/>
</dbReference>
<keyword evidence="6" id="KW-1185">Reference proteome</keyword>
<feature type="modified residue" description="4-aspartylphosphate" evidence="2">
    <location>
        <position position="57"/>
    </location>
</feature>
<dbReference type="PROSITE" id="PS50110">
    <property type="entry name" value="RESPONSE_REGULATORY"/>
    <property type="match status" value="1"/>
</dbReference>